<evidence type="ECO:0000313" key="7">
    <source>
        <dbReference type="EMBL" id="SMH56370.1"/>
    </source>
</evidence>
<dbReference type="InterPro" id="IPR050109">
    <property type="entry name" value="HTH-type_TetR-like_transc_reg"/>
</dbReference>
<evidence type="ECO:0000256" key="1">
    <source>
        <dbReference type="ARBA" id="ARBA00022491"/>
    </source>
</evidence>
<dbReference type="RefSeq" id="WP_176247655.1">
    <property type="nucleotide sequence ID" value="NZ_FXBL01000004.1"/>
</dbReference>
<dbReference type="Pfam" id="PF00440">
    <property type="entry name" value="TetR_N"/>
    <property type="match status" value="1"/>
</dbReference>
<proteinExistence type="predicted"/>
<organism evidence="7 8">
    <name type="scientific">Mesorhizobium australicum</name>
    <dbReference type="NCBI Taxonomy" id="536018"/>
    <lineage>
        <taxon>Bacteria</taxon>
        <taxon>Pseudomonadati</taxon>
        <taxon>Pseudomonadota</taxon>
        <taxon>Alphaproteobacteria</taxon>
        <taxon>Hyphomicrobiales</taxon>
        <taxon>Phyllobacteriaceae</taxon>
        <taxon>Mesorhizobium</taxon>
    </lineage>
</organism>
<dbReference type="InterPro" id="IPR023772">
    <property type="entry name" value="DNA-bd_HTH_TetR-type_CS"/>
</dbReference>
<dbReference type="InterPro" id="IPR036271">
    <property type="entry name" value="Tet_transcr_reg_TetR-rel_C_sf"/>
</dbReference>
<dbReference type="InterPro" id="IPR009057">
    <property type="entry name" value="Homeodomain-like_sf"/>
</dbReference>
<dbReference type="EMBL" id="FXBL01000004">
    <property type="protein sequence ID" value="SMH56370.1"/>
    <property type="molecule type" value="Genomic_DNA"/>
</dbReference>
<gene>
    <name evidence="7" type="ORF">SAMN02982922_5505</name>
</gene>
<protein>
    <submittedName>
        <fullName evidence="7">Transcriptional regulator, TetR family</fullName>
    </submittedName>
</protein>
<dbReference type="PRINTS" id="PR00455">
    <property type="entry name" value="HTHTETR"/>
</dbReference>
<evidence type="ECO:0000256" key="2">
    <source>
        <dbReference type="ARBA" id="ARBA00023015"/>
    </source>
</evidence>
<dbReference type="InterPro" id="IPR001647">
    <property type="entry name" value="HTH_TetR"/>
</dbReference>
<dbReference type="Proteomes" id="UP000193083">
    <property type="component" value="Unassembled WGS sequence"/>
</dbReference>
<keyword evidence="2" id="KW-0805">Transcription regulation</keyword>
<sequence>MDAPVIDKRERILSAASDLIVKNGLQCSMAEIAQVAGVATGTLYIYFASKEEMVRGVYQRLTAKVGSSLIIEHGPEVPHETRVRRYIDDYIRLIWADPEQAILFEYLSNIPLLQPGELRSLFAPVTDFTTKIFTEAHAAGVLRDFDPDVMGAYIGGGIRNTLKWRRADGSPLTELERRQIAEMCWSAIAREEPTATGG</sequence>
<keyword evidence="3 5" id="KW-0238">DNA-binding</keyword>
<keyword evidence="8" id="KW-1185">Reference proteome</keyword>
<feature type="domain" description="HTH tetR-type" evidence="6">
    <location>
        <begin position="6"/>
        <end position="65"/>
    </location>
</feature>
<accession>A0A1X7PXL8</accession>
<evidence type="ECO:0000259" key="6">
    <source>
        <dbReference type="PROSITE" id="PS50977"/>
    </source>
</evidence>
<dbReference type="PANTHER" id="PTHR30055:SF175">
    <property type="entry name" value="HTH-TYPE TRANSCRIPTIONAL REPRESSOR KSTR2"/>
    <property type="match status" value="1"/>
</dbReference>
<dbReference type="PROSITE" id="PS50977">
    <property type="entry name" value="HTH_TETR_2"/>
    <property type="match status" value="1"/>
</dbReference>
<dbReference type="AlphaFoldDB" id="A0A1X7PXL8"/>
<dbReference type="GO" id="GO:0003700">
    <property type="term" value="F:DNA-binding transcription factor activity"/>
    <property type="evidence" value="ECO:0007669"/>
    <property type="project" value="TreeGrafter"/>
</dbReference>
<dbReference type="PANTHER" id="PTHR30055">
    <property type="entry name" value="HTH-TYPE TRANSCRIPTIONAL REGULATOR RUTR"/>
    <property type="match status" value="1"/>
</dbReference>
<reference evidence="7 8" key="1">
    <citation type="submission" date="2017-04" db="EMBL/GenBank/DDBJ databases">
        <authorList>
            <person name="Afonso C.L."/>
            <person name="Miller P.J."/>
            <person name="Scott M.A."/>
            <person name="Spackman E."/>
            <person name="Goraichik I."/>
            <person name="Dimitrov K.M."/>
            <person name="Suarez D.L."/>
            <person name="Swayne D.E."/>
        </authorList>
    </citation>
    <scope>NUCLEOTIDE SEQUENCE [LARGE SCALE GENOMIC DNA]</scope>
    <source>
        <strain evidence="7 8">B5P</strain>
    </source>
</reference>
<dbReference type="SUPFAM" id="SSF48498">
    <property type="entry name" value="Tetracyclin repressor-like, C-terminal domain"/>
    <property type="match status" value="1"/>
</dbReference>
<evidence type="ECO:0000256" key="4">
    <source>
        <dbReference type="ARBA" id="ARBA00023163"/>
    </source>
</evidence>
<name>A0A1X7PXL8_9HYPH</name>
<evidence type="ECO:0000256" key="5">
    <source>
        <dbReference type="PROSITE-ProRule" id="PRU00335"/>
    </source>
</evidence>
<keyword evidence="1" id="KW-0678">Repressor</keyword>
<evidence type="ECO:0000256" key="3">
    <source>
        <dbReference type="ARBA" id="ARBA00023125"/>
    </source>
</evidence>
<keyword evidence="4" id="KW-0804">Transcription</keyword>
<feature type="DNA-binding region" description="H-T-H motif" evidence="5">
    <location>
        <begin position="28"/>
        <end position="47"/>
    </location>
</feature>
<dbReference type="GO" id="GO:0000976">
    <property type="term" value="F:transcription cis-regulatory region binding"/>
    <property type="evidence" value="ECO:0007669"/>
    <property type="project" value="TreeGrafter"/>
</dbReference>
<dbReference type="Gene3D" id="1.10.357.10">
    <property type="entry name" value="Tetracycline Repressor, domain 2"/>
    <property type="match status" value="1"/>
</dbReference>
<evidence type="ECO:0000313" key="8">
    <source>
        <dbReference type="Proteomes" id="UP000193083"/>
    </source>
</evidence>
<dbReference type="PROSITE" id="PS01081">
    <property type="entry name" value="HTH_TETR_1"/>
    <property type="match status" value="1"/>
</dbReference>
<dbReference type="SUPFAM" id="SSF46689">
    <property type="entry name" value="Homeodomain-like"/>
    <property type="match status" value="1"/>
</dbReference>